<dbReference type="RefSeq" id="WP_168959283.1">
    <property type="nucleotide sequence ID" value="NZ_JAMQTL010000072.1"/>
</dbReference>
<sequence length="73" mass="8115">MATVPTAGAQGIQPPRLYRKETDLGREDGGIDLILRKDIGRILVQCKQWNVSKWRSASRTRCTACSRAVARMG</sequence>
<accession>A0AAW9ZV59</accession>
<name>A0AAW9ZV59_9XANT</name>
<dbReference type="Pfam" id="PF04471">
    <property type="entry name" value="Mrr_cat"/>
    <property type="match status" value="1"/>
</dbReference>
<proteinExistence type="predicted"/>
<feature type="region of interest" description="Disordered" evidence="1">
    <location>
        <begin position="1"/>
        <end position="20"/>
    </location>
</feature>
<evidence type="ECO:0000256" key="1">
    <source>
        <dbReference type="SAM" id="MobiDB-lite"/>
    </source>
</evidence>
<comment type="caution">
    <text evidence="3">The sequence shown here is derived from an EMBL/GenBank/DDBJ whole genome shotgun (WGS) entry which is preliminary data.</text>
</comment>
<evidence type="ECO:0000313" key="4">
    <source>
        <dbReference type="Proteomes" id="UP000548771"/>
    </source>
</evidence>
<dbReference type="InterPro" id="IPR007560">
    <property type="entry name" value="Restrct_endonuc_IV_Mrr"/>
</dbReference>
<dbReference type="GO" id="GO:0004519">
    <property type="term" value="F:endonuclease activity"/>
    <property type="evidence" value="ECO:0007669"/>
    <property type="project" value="InterPro"/>
</dbReference>
<organism evidence="3 4">
    <name type="scientific">Xanthomonas hortorum pv. pelargonii</name>
    <dbReference type="NCBI Taxonomy" id="453602"/>
    <lineage>
        <taxon>Bacteria</taxon>
        <taxon>Pseudomonadati</taxon>
        <taxon>Pseudomonadota</taxon>
        <taxon>Gammaproteobacteria</taxon>
        <taxon>Lysobacterales</taxon>
        <taxon>Lysobacteraceae</taxon>
        <taxon>Xanthomonas</taxon>
    </lineage>
</organism>
<reference evidence="4" key="1">
    <citation type="journal article" date="2020" name="Syst. Appl. Microbiol.">
        <title>Clarifying the taxonomy of the causal agent of bacterial leaf spot of lettuce through a polyphasic approach reveals that Xanthomonas cynarae Trebaol et al. 2000 emend. Timilsina et al. 2019 is a later heterotypic synonym of Xanthomonas hortorum Vauterin et al. 1995.</title>
        <authorList>
            <person name="Moriniere L."/>
            <person name="Burlet A."/>
            <person name="Rosenthal E.R."/>
            <person name="Nesme X."/>
            <person name="Portier P."/>
            <person name="Bull C.T."/>
            <person name="Lavire C."/>
            <person name="Fischer-Le Saux M."/>
            <person name="Bertolla F."/>
        </authorList>
    </citation>
    <scope>NUCLEOTIDE SEQUENCE [LARGE SCALE GENOMIC DNA]</scope>
    <source>
        <strain evidence="4">CFBP2533</strain>
    </source>
</reference>
<dbReference type="GO" id="GO:0009307">
    <property type="term" value="P:DNA restriction-modification system"/>
    <property type="evidence" value="ECO:0007669"/>
    <property type="project" value="InterPro"/>
</dbReference>
<dbReference type="Proteomes" id="UP000548771">
    <property type="component" value="Unassembled WGS sequence"/>
</dbReference>
<protein>
    <recommendedName>
        <fullName evidence="2">Restriction endonuclease type IV Mrr domain-containing protein</fullName>
    </recommendedName>
</protein>
<dbReference type="GO" id="GO:0003677">
    <property type="term" value="F:DNA binding"/>
    <property type="evidence" value="ECO:0007669"/>
    <property type="project" value="InterPro"/>
</dbReference>
<gene>
    <name evidence="3" type="ORF">E1J24_16380</name>
</gene>
<evidence type="ECO:0000313" key="3">
    <source>
        <dbReference type="EMBL" id="NMI23372.1"/>
    </source>
</evidence>
<dbReference type="EMBL" id="SMDX01000023">
    <property type="protein sequence ID" value="NMI23372.1"/>
    <property type="molecule type" value="Genomic_DNA"/>
</dbReference>
<feature type="domain" description="Restriction endonuclease type IV Mrr" evidence="2">
    <location>
        <begin position="25"/>
        <end position="50"/>
    </location>
</feature>
<evidence type="ECO:0000259" key="2">
    <source>
        <dbReference type="Pfam" id="PF04471"/>
    </source>
</evidence>
<dbReference type="AlphaFoldDB" id="A0AAW9ZV59"/>